<dbReference type="Proteomes" id="UP000199643">
    <property type="component" value="Unassembled WGS sequence"/>
</dbReference>
<reference evidence="2" key="1">
    <citation type="submission" date="2016-10" db="EMBL/GenBank/DDBJ databases">
        <authorList>
            <person name="Varghese N."/>
            <person name="Submissions S."/>
        </authorList>
    </citation>
    <scope>NUCLEOTIDE SEQUENCE [LARGE SCALE GENOMIC DNA]</scope>
    <source>
        <strain evidence="2">DSM 17933</strain>
    </source>
</reference>
<evidence type="ECO:0000313" key="2">
    <source>
        <dbReference type="Proteomes" id="UP000199643"/>
    </source>
</evidence>
<name>A0A1G7SGS6_9SPHI</name>
<sequence length="52" mass="5943">MRLQHLNNIKSFDIIAGPKSLIVTGEDGVYQFNYNNAANLSQMSMIKNQLWD</sequence>
<dbReference type="AlphaFoldDB" id="A0A1G7SGS6"/>
<evidence type="ECO:0000313" key="1">
    <source>
        <dbReference type="EMBL" id="SDG21420.1"/>
    </source>
</evidence>
<dbReference type="STRING" id="405671.SAMN05421827_104151"/>
<proteinExistence type="predicted"/>
<organism evidence="1 2">
    <name type="scientific">Pedobacter terrae</name>
    <dbReference type="NCBI Taxonomy" id="405671"/>
    <lineage>
        <taxon>Bacteria</taxon>
        <taxon>Pseudomonadati</taxon>
        <taxon>Bacteroidota</taxon>
        <taxon>Sphingobacteriia</taxon>
        <taxon>Sphingobacteriales</taxon>
        <taxon>Sphingobacteriaceae</taxon>
        <taxon>Pedobacter</taxon>
    </lineage>
</organism>
<keyword evidence="2" id="KW-1185">Reference proteome</keyword>
<dbReference type="EMBL" id="FNCH01000004">
    <property type="protein sequence ID" value="SDG21420.1"/>
    <property type="molecule type" value="Genomic_DNA"/>
</dbReference>
<accession>A0A1G7SGS6</accession>
<gene>
    <name evidence="1" type="ORF">SAMN05421827_104151</name>
</gene>
<protein>
    <submittedName>
        <fullName evidence="1">Uncharacterized protein</fullName>
    </submittedName>
</protein>
<dbReference type="RefSeq" id="WP_167354697.1">
    <property type="nucleotide sequence ID" value="NZ_FNCH01000004.1"/>
</dbReference>